<dbReference type="Proteomes" id="UP000676336">
    <property type="component" value="Unassembled WGS sequence"/>
</dbReference>
<feature type="non-terminal residue" evidence="1">
    <location>
        <position position="1"/>
    </location>
</feature>
<name>A0A820AEC9_9BILA</name>
<evidence type="ECO:0000313" key="2">
    <source>
        <dbReference type="EMBL" id="CAF4919730.1"/>
    </source>
</evidence>
<accession>A0A820AEC9</accession>
<evidence type="ECO:0000313" key="1">
    <source>
        <dbReference type="EMBL" id="CAF4182281.1"/>
    </source>
</evidence>
<protein>
    <submittedName>
        <fullName evidence="1">Uncharacterized protein</fullName>
    </submittedName>
</protein>
<organism evidence="1 4">
    <name type="scientific">Rotaria magnacalcarata</name>
    <dbReference type="NCBI Taxonomy" id="392030"/>
    <lineage>
        <taxon>Eukaryota</taxon>
        <taxon>Metazoa</taxon>
        <taxon>Spiralia</taxon>
        <taxon>Gnathifera</taxon>
        <taxon>Rotifera</taxon>
        <taxon>Eurotatoria</taxon>
        <taxon>Bdelloidea</taxon>
        <taxon>Philodinida</taxon>
        <taxon>Philodinidae</taxon>
        <taxon>Rotaria</taxon>
    </lineage>
</organism>
<sequence>MDTNMDSSSFDYQSIYVSFEERRWLFKQRVIHDLDKFIKPIADFQKMIRGYQQ</sequence>
<comment type="caution">
    <text evidence="1">The sequence shown here is derived from an EMBL/GenBank/DDBJ whole genome shotgun (WGS) entry which is preliminary data.</text>
</comment>
<dbReference type="AlphaFoldDB" id="A0A820AEC9"/>
<gene>
    <name evidence="2" type="ORF">GIL414_LOCUS52748</name>
    <name evidence="1" type="ORF">OVN521_LOCUS25348</name>
    <name evidence="3" type="ORF">SMN809_LOCUS58088</name>
</gene>
<proteinExistence type="predicted"/>
<dbReference type="EMBL" id="CAJOBJ010181446">
    <property type="protein sequence ID" value="CAF4919730.1"/>
    <property type="molecule type" value="Genomic_DNA"/>
</dbReference>
<reference evidence="1" key="1">
    <citation type="submission" date="2021-02" db="EMBL/GenBank/DDBJ databases">
        <authorList>
            <person name="Nowell W R."/>
        </authorList>
    </citation>
    <scope>NUCLEOTIDE SEQUENCE</scope>
</reference>
<keyword evidence="4" id="KW-1185">Reference proteome</keyword>
<dbReference type="Proteomes" id="UP000681720">
    <property type="component" value="Unassembled WGS sequence"/>
</dbReference>
<dbReference type="Proteomes" id="UP000663866">
    <property type="component" value="Unassembled WGS sequence"/>
</dbReference>
<dbReference type="EMBL" id="CAJOBG010006288">
    <property type="protein sequence ID" value="CAF4182281.1"/>
    <property type="molecule type" value="Genomic_DNA"/>
</dbReference>
<evidence type="ECO:0000313" key="3">
    <source>
        <dbReference type="EMBL" id="CAF5030543.1"/>
    </source>
</evidence>
<dbReference type="EMBL" id="CAJOBI010216360">
    <property type="protein sequence ID" value="CAF5030543.1"/>
    <property type="molecule type" value="Genomic_DNA"/>
</dbReference>
<evidence type="ECO:0000313" key="4">
    <source>
        <dbReference type="Proteomes" id="UP000663866"/>
    </source>
</evidence>